<evidence type="ECO:0000256" key="1">
    <source>
        <dbReference type="ARBA" id="ARBA00022596"/>
    </source>
</evidence>
<comment type="function">
    <text evidence="4">Involved in the maturation of [NiFe] hydrogenases. Required for nickel insertion into the metal center of the hydrogenase.</text>
</comment>
<proteinExistence type="inferred from homology"/>
<comment type="caution">
    <text evidence="5">The sequence shown here is derived from an EMBL/GenBank/DDBJ whole genome shotgun (WGS) entry which is preliminary data.</text>
</comment>
<reference evidence="5 6" key="1">
    <citation type="submission" date="2017-11" db="EMBL/GenBank/DDBJ databases">
        <title>Isolation and Characterization of Methanofollis Species from Methane Seep Offshore SW Taiwan.</title>
        <authorList>
            <person name="Teng N.-H."/>
            <person name="Lai M.-C."/>
            <person name="Chen S.-C."/>
        </authorList>
    </citation>
    <scope>NUCLEOTIDE SEQUENCE [LARGE SCALE GENOMIC DNA]</scope>
    <source>
        <strain evidence="5 6">FWC-SCC2</strain>
    </source>
</reference>
<dbReference type="PIRSF" id="PIRSF004761">
    <property type="entry name" value="Hydrgn_mat_HypA"/>
    <property type="match status" value="1"/>
</dbReference>
<dbReference type="PANTHER" id="PTHR34535">
    <property type="entry name" value="HYDROGENASE MATURATION FACTOR HYPA"/>
    <property type="match status" value="1"/>
</dbReference>
<evidence type="ECO:0000313" key="5">
    <source>
        <dbReference type="EMBL" id="TAJ44756.1"/>
    </source>
</evidence>
<evidence type="ECO:0000256" key="3">
    <source>
        <dbReference type="ARBA" id="ARBA00022833"/>
    </source>
</evidence>
<dbReference type="Proteomes" id="UP000292580">
    <property type="component" value="Unassembled WGS sequence"/>
</dbReference>
<keyword evidence="6" id="KW-1185">Reference proteome</keyword>
<feature type="binding site" evidence="4">
    <location>
        <position position="74"/>
    </location>
    <ligand>
        <name>Zn(2+)</name>
        <dbReference type="ChEBI" id="CHEBI:29105"/>
    </ligand>
</feature>
<feature type="binding site" evidence="4">
    <location>
        <position position="89"/>
    </location>
    <ligand>
        <name>Zn(2+)</name>
        <dbReference type="ChEBI" id="CHEBI:29105"/>
    </ligand>
</feature>
<evidence type="ECO:0000256" key="2">
    <source>
        <dbReference type="ARBA" id="ARBA00022723"/>
    </source>
</evidence>
<dbReference type="GO" id="GO:0008270">
    <property type="term" value="F:zinc ion binding"/>
    <property type="evidence" value="ECO:0007669"/>
    <property type="project" value="UniProtKB-UniRule"/>
</dbReference>
<evidence type="ECO:0000256" key="4">
    <source>
        <dbReference type="HAMAP-Rule" id="MF_00213"/>
    </source>
</evidence>
<dbReference type="OrthoDB" id="36835at2157"/>
<keyword evidence="2 4" id="KW-0479">Metal-binding</keyword>
<dbReference type="InterPro" id="IPR000688">
    <property type="entry name" value="HypA/HybF"/>
</dbReference>
<dbReference type="Pfam" id="PF01155">
    <property type="entry name" value="HypA"/>
    <property type="match status" value="1"/>
</dbReference>
<dbReference type="AlphaFoldDB" id="A0A483CYK0"/>
<keyword evidence="1 4" id="KW-0533">Nickel</keyword>
<gene>
    <name evidence="4" type="primary">hypA</name>
    <name evidence="5" type="ORF">CUJ86_05525</name>
</gene>
<protein>
    <recommendedName>
        <fullName evidence="4">Hydrogenase maturation factor HypA</fullName>
    </recommendedName>
</protein>
<dbReference type="PANTHER" id="PTHR34535:SF3">
    <property type="entry name" value="HYDROGENASE MATURATION FACTOR HYPA"/>
    <property type="match status" value="1"/>
</dbReference>
<evidence type="ECO:0000313" key="6">
    <source>
        <dbReference type="Proteomes" id="UP000292580"/>
    </source>
</evidence>
<sequence>MHEYSIAYDIFATARRAAIENKASGIKAVRVDIGEMAMVNPEQVKFLFDAIVEDDPLFAGVRMECRKVPVRTTCECGYEGGERFVCPSCGGLPHIVEGKEIVVSSIEIEVNES</sequence>
<dbReference type="GO" id="GO:0016151">
    <property type="term" value="F:nickel cation binding"/>
    <property type="evidence" value="ECO:0007669"/>
    <property type="project" value="UniProtKB-UniRule"/>
</dbReference>
<dbReference type="HAMAP" id="MF_00213">
    <property type="entry name" value="HypA_HybF"/>
    <property type="match status" value="1"/>
</dbReference>
<feature type="binding site" evidence="4">
    <location>
        <position position="86"/>
    </location>
    <ligand>
        <name>Zn(2+)</name>
        <dbReference type="ChEBI" id="CHEBI:29105"/>
    </ligand>
</feature>
<dbReference type="RefSeq" id="WP_130646559.1">
    <property type="nucleotide sequence ID" value="NZ_PGCL01000002.1"/>
</dbReference>
<dbReference type="EMBL" id="PGCL01000002">
    <property type="protein sequence ID" value="TAJ44756.1"/>
    <property type="molecule type" value="Genomic_DNA"/>
</dbReference>
<comment type="similarity">
    <text evidence="4">Belongs to the HypA/HybF family.</text>
</comment>
<name>A0A483CYK0_9EURY</name>
<organism evidence="5 6">
    <name type="scientific">Methanofollis fontis</name>
    <dbReference type="NCBI Taxonomy" id="2052832"/>
    <lineage>
        <taxon>Archaea</taxon>
        <taxon>Methanobacteriati</taxon>
        <taxon>Methanobacteriota</taxon>
        <taxon>Stenosarchaea group</taxon>
        <taxon>Methanomicrobia</taxon>
        <taxon>Methanomicrobiales</taxon>
        <taxon>Methanomicrobiaceae</taxon>
        <taxon>Methanofollis</taxon>
    </lineage>
</organism>
<accession>A0A483CYK0</accession>
<feature type="binding site" evidence="4">
    <location>
        <position position="76"/>
    </location>
    <ligand>
        <name>Zn(2+)</name>
        <dbReference type="ChEBI" id="CHEBI:29105"/>
    </ligand>
</feature>
<dbReference type="Gene3D" id="3.30.2320.80">
    <property type="match status" value="1"/>
</dbReference>
<feature type="binding site" evidence="4">
    <location>
        <position position="2"/>
    </location>
    <ligand>
        <name>Ni(2+)</name>
        <dbReference type="ChEBI" id="CHEBI:49786"/>
    </ligand>
</feature>
<dbReference type="GO" id="GO:0051604">
    <property type="term" value="P:protein maturation"/>
    <property type="evidence" value="ECO:0007669"/>
    <property type="project" value="InterPro"/>
</dbReference>
<keyword evidence="3 4" id="KW-0862">Zinc</keyword>